<dbReference type="AlphaFoldDB" id="A0ABD5CH80"/>
<accession>A0ABD5CH80</accession>
<protein>
    <submittedName>
        <fullName evidence="1">Uncharacterized protein</fullName>
    </submittedName>
</protein>
<reference evidence="1 2" key="1">
    <citation type="submission" date="2023-08" db="EMBL/GenBank/DDBJ databases">
        <title>Genome sequencing of plant associated microbes to promote plant fitness in Sorghum bicolor and Oryza sativa.</title>
        <authorList>
            <person name="Coleman-Derr D."/>
        </authorList>
    </citation>
    <scope>NUCLEOTIDE SEQUENCE [LARGE SCALE GENOMIC DNA]</scope>
    <source>
        <strain evidence="1 2">SLBN-33</strain>
    </source>
</reference>
<dbReference type="Proteomes" id="UP001245184">
    <property type="component" value="Unassembled WGS sequence"/>
</dbReference>
<evidence type="ECO:0000313" key="1">
    <source>
        <dbReference type="EMBL" id="MDR6204318.1"/>
    </source>
</evidence>
<organism evidence="1 2">
    <name type="scientific">Paraburkholderia graminis</name>
    <dbReference type="NCBI Taxonomy" id="60548"/>
    <lineage>
        <taxon>Bacteria</taxon>
        <taxon>Pseudomonadati</taxon>
        <taxon>Pseudomonadota</taxon>
        <taxon>Betaproteobacteria</taxon>
        <taxon>Burkholderiales</taxon>
        <taxon>Burkholderiaceae</taxon>
        <taxon>Paraburkholderia</taxon>
    </lineage>
</organism>
<gene>
    <name evidence="1" type="ORF">QF025_003038</name>
</gene>
<dbReference type="EMBL" id="JAVIZN010000002">
    <property type="protein sequence ID" value="MDR6204318.1"/>
    <property type="molecule type" value="Genomic_DNA"/>
</dbReference>
<evidence type="ECO:0000313" key="2">
    <source>
        <dbReference type="Proteomes" id="UP001245184"/>
    </source>
</evidence>
<proteinExistence type="predicted"/>
<name>A0ABD5CH80_9BURK</name>
<sequence length="41" mass="4505">MGPPKCDVDVEIAADLYEIDPGEVQPGHHKYLACRGKNLPQ</sequence>
<comment type="caution">
    <text evidence="1">The sequence shown here is derived from an EMBL/GenBank/DDBJ whole genome shotgun (WGS) entry which is preliminary data.</text>
</comment>